<keyword evidence="1" id="KW-0812">Transmembrane</keyword>
<keyword evidence="3" id="KW-1185">Reference proteome</keyword>
<keyword evidence="1" id="KW-0472">Membrane</keyword>
<evidence type="ECO:0000256" key="1">
    <source>
        <dbReference type="SAM" id="Phobius"/>
    </source>
</evidence>
<organism evidence="2 3">
    <name type="scientific">Luteolibacter pohnpeiensis</name>
    <dbReference type="NCBI Taxonomy" id="454153"/>
    <lineage>
        <taxon>Bacteria</taxon>
        <taxon>Pseudomonadati</taxon>
        <taxon>Verrucomicrobiota</taxon>
        <taxon>Verrucomicrobiia</taxon>
        <taxon>Verrucomicrobiales</taxon>
        <taxon>Verrucomicrobiaceae</taxon>
        <taxon>Luteolibacter</taxon>
    </lineage>
</organism>
<sequence>MFNFSTPNIIAGILFGIIGFVAFSYGKKMELWKPMSIGLALMGYSWLVPNIWANWIVGILLCVLLWFHHGE</sequence>
<feature type="transmembrane region" description="Helical" evidence="1">
    <location>
        <begin position="46"/>
        <end position="67"/>
    </location>
</feature>
<comment type="caution">
    <text evidence="2">The sequence shown here is derived from an EMBL/GenBank/DDBJ whole genome shotgun (WGS) entry which is preliminary data.</text>
</comment>
<dbReference type="AlphaFoldDB" id="A0A934VPW7"/>
<evidence type="ECO:0000313" key="2">
    <source>
        <dbReference type="EMBL" id="MBK1881481.1"/>
    </source>
</evidence>
<name>A0A934VPW7_9BACT</name>
<accession>A0A934VPW7</accession>
<protein>
    <recommendedName>
        <fullName evidence="4">Amino acid transport protein</fullName>
    </recommendedName>
</protein>
<feature type="transmembrane region" description="Helical" evidence="1">
    <location>
        <begin position="6"/>
        <end position="25"/>
    </location>
</feature>
<dbReference type="EMBL" id="JAENIJ010000004">
    <property type="protein sequence ID" value="MBK1881481.1"/>
    <property type="molecule type" value="Genomic_DNA"/>
</dbReference>
<proteinExistence type="predicted"/>
<reference evidence="2" key="1">
    <citation type="submission" date="2021-01" db="EMBL/GenBank/DDBJ databases">
        <title>Modified the classification status of verrucomicrobia.</title>
        <authorList>
            <person name="Feng X."/>
        </authorList>
    </citation>
    <scope>NUCLEOTIDE SEQUENCE</scope>
    <source>
        <strain evidence="2">KCTC 22041</strain>
    </source>
</reference>
<keyword evidence="1" id="KW-1133">Transmembrane helix</keyword>
<evidence type="ECO:0000313" key="3">
    <source>
        <dbReference type="Proteomes" id="UP000603141"/>
    </source>
</evidence>
<gene>
    <name evidence="2" type="ORF">JIN85_03580</name>
</gene>
<dbReference type="RefSeq" id="WP_200267732.1">
    <property type="nucleotide sequence ID" value="NZ_JAENIJ010000004.1"/>
</dbReference>
<dbReference type="Proteomes" id="UP000603141">
    <property type="component" value="Unassembled WGS sequence"/>
</dbReference>
<evidence type="ECO:0008006" key="4">
    <source>
        <dbReference type="Google" id="ProtNLM"/>
    </source>
</evidence>